<keyword evidence="2" id="KW-1185">Reference proteome</keyword>
<accession>A0ACB9BWJ5</accession>
<reference evidence="2" key="1">
    <citation type="journal article" date="2022" name="Mol. Ecol. Resour.">
        <title>The genomes of chicory, endive, great burdock and yacon provide insights into Asteraceae palaeo-polyploidization history and plant inulin production.</title>
        <authorList>
            <person name="Fan W."/>
            <person name="Wang S."/>
            <person name="Wang H."/>
            <person name="Wang A."/>
            <person name="Jiang F."/>
            <person name="Liu H."/>
            <person name="Zhao H."/>
            <person name="Xu D."/>
            <person name="Zhang Y."/>
        </authorList>
    </citation>
    <scope>NUCLEOTIDE SEQUENCE [LARGE SCALE GENOMIC DNA]</scope>
    <source>
        <strain evidence="2">cv. Yunnan</strain>
    </source>
</reference>
<sequence>MSNFKPFRLPLISLLLFTSVVTQNSSVSASPFVHNRRFNRPDPLHHLRLYKGGYDIRNKHYWASAAFTGVHGYAMAGIWVMFGLGFGSYLMVKGFNGGFHPFLDHPSSYFLACFALIAIFILIAIVFSSLILVANQSSLHKSKTLMDTIFGAASNMQQTIEAVMRGFSKIRALLQPYDRQTSDLLNQITNQMRKETISIQSFVEEARQASNRAMKAVYTANLVFVTANLVVLVTGCVILFLHWHPGFTILTVICWILTTVSWILTGFDFFLHVFAGDTCAAFEDFEQNQNSKNNGIMSILSSCSNLSTSDKFMAQIGYTVHKYIAESNSEITSLAFKMIHPNDQSDDSFMIQKICDPFSGPPNYTYAPGNCQQDAIQIHDLPSILSTLTCEKNTPSDICKAEGRFFPESAYGKTMAYIQSVENLIATYPDLQNLAGCTPVKRAIADVALHQCKPFRASIKLLWASILTLSIDLMILTLFWIIKAYQEKGRHFSLCSTVPRNPQQNL</sequence>
<evidence type="ECO:0000313" key="1">
    <source>
        <dbReference type="EMBL" id="KAI3726359.1"/>
    </source>
</evidence>
<reference evidence="1 2" key="2">
    <citation type="journal article" date="2022" name="Mol. Ecol. Resour.">
        <title>The genomes of chicory, endive, great burdock and yacon provide insights into Asteraceae paleo-polyploidization history and plant inulin production.</title>
        <authorList>
            <person name="Fan W."/>
            <person name="Wang S."/>
            <person name="Wang H."/>
            <person name="Wang A."/>
            <person name="Jiang F."/>
            <person name="Liu H."/>
            <person name="Zhao H."/>
            <person name="Xu D."/>
            <person name="Zhang Y."/>
        </authorList>
    </citation>
    <scope>NUCLEOTIDE SEQUENCE [LARGE SCALE GENOMIC DNA]</scope>
    <source>
        <strain evidence="2">cv. Yunnan</strain>
        <tissue evidence="1">Leaves</tissue>
    </source>
</reference>
<organism evidence="1 2">
    <name type="scientific">Smallanthus sonchifolius</name>
    <dbReference type="NCBI Taxonomy" id="185202"/>
    <lineage>
        <taxon>Eukaryota</taxon>
        <taxon>Viridiplantae</taxon>
        <taxon>Streptophyta</taxon>
        <taxon>Embryophyta</taxon>
        <taxon>Tracheophyta</taxon>
        <taxon>Spermatophyta</taxon>
        <taxon>Magnoliopsida</taxon>
        <taxon>eudicotyledons</taxon>
        <taxon>Gunneridae</taxon>
        <taxon>Pentapetalae</taxon>
        <taxon>asterids</taxon>
        <taxon>campanulids</taxon>
        <taxon>Asterales</taxon>
        <taxon>Asteraceae</taxon>
        <taxon>Asteroideae</taxon>
        <taxon>Heliantheae alliance</taxon>
        <taxon>Millerieae</taxon>
        <taxon>Smallanthus</taxon>
    </lineage>
</organism>
<name>A0ACB9BWJ5_9ASTR</name>
<proteinExistence type="predicted"/>
<comment type="caution">
    <text evidence="1">The sequence shown here is derived from an EMBL/GenBank/DDBJ whole genome shotgun (WGS) entry which is preliminary data.</text>
</comment>
<dbReference type="Proteomes" id="UP001056120">
    <property type="component" value="Linkage Group LG22"/>
</dbReference>
<protein>
    <submittedName>
        <fullName evidence="1">Uncharacterized protein</fullName>
    </submittedName>
</protein>
<dbReference type="EMBL" id="CM042039">
    <property type="protein sequence ID" value="KAI3726359.1"/>
    <property type="molecule type" value="Genomic_DNA"/>
</dbReference>
<evidence type="ECO:0000313" key="2">
    <source>
        <dbReference type="Proteomes" id="UP001056120"/>
    </source>
</evidence>
<gene>
    <name evidence="1" type="ORF">L1987_66156</name>
</gene>